<dbReference type="Proteomes" id="UP000734854">
    <property type="component" value="Unassembled WGS sequence"/>
</dbReference>
<dbReference type="AlphaFoldDB" id="A0A8J5LNG0"/>
<dbReference type="EMBL" id="JACMSC010000005">
    <property type="protein sequence ID" value="KAG6519930.1"/>
    <property type="molecule type" value="Genomic_DNA"/>
</dbReference>
<proteinExistence type="predicted"/>
<evidence type="ECO:0000313" key="4">
    <source>
        <dbReference type="Proteomes" id="UP000734854"/>
    </source>
</evidence>
<organism evidence="3 4">
    <name type="scientific">Zingiber officinale</name>
    <name type="common">Ginger</name>
    <name type="synonym">Amomum zingiber</name>
    <dbReference type="NCBI Taxonomy" id="94328"/>
    <lineage>
        <taxon>Eukaryota</taxon>
        <taxon>Viridiplantae</taxon>
        <taxon>Streptophyta</taxon>
        <taxon>Embryophyta</taxon>
        <taxon>Tracheophyta</taxon>
        <taxon>Spermatophyta</taxon>
        <taxon>Magnoliopsida</taxon>
        <taxon>Liliopsida</taxon>
        <taxon>Zingiberales</taxon>
        <taxon>Zingiberaceae</taxon>
        <taxon>Zingiber</taxon>
    </lineage>
</organism>
<gene>
    <name evidence="3" type="ORF">ZIOFF_016959</name>
</gene>
<evidence type="ECO:0000256" key="2">
    <source>
        <dbReference type="SAM" id="MobiDB-lite"/>
    </source>
</evidence>
<name>A0A8J5LNG0_ZINOF</name>
<feature type="coiled-coil region" evidence="1">
    <location>
        <begin position="93"/>
        <end position="120"/>
    </location>
</feature>
<dbReference type="OrthoDB" id="1742859at2759"/>
<keyword evidence="1" id="KW-0175">Coiled coil</keyword>
<protein>
    <submittedName>
        <fullName evidence="3">Uncharacterized protein</fullName>
    </submittedName>
</protein>
<keyword evidence="4" id="KW-1185">Reference proteome</keyword>
<feature type="region of interest" description="Disordered" evidence="2">
    <location>
        <begin position="1"/>
        <end position="76"/>
    </location>
</feature>
<reference evidence="3 4" key="1">
    <citation type="submission" date="2020-08" db="EMBL/GenBank/DDBJ databases">
        <title>Plant Genome Project.</title>
        <authorList>
            <person name="Zhang R.-G."/>
        </authorList>
    </citation>
    <scope>NUCLEOTIDE SEQUENCE [LARGE SCALE GENOMIC DNA]</scope>
    <source>
        <tissue evidence="3">Rhizome</tissue>
    </source>
</reference>
<dbReference type="PANTHER" id="PTHR37740:SF1">
    <property type="entry name" value="OS02G0193500 PROTEIN"/>
    <property type="match status" value="1"/>
</dbReference>
<evidence type="ECO:0000256" key="1">
    <source>
        <dbReference type="SAM" id="Coils"/>
    </source>
</evidence>
<comment type="caution">
    <text evidence="3">The sequence shown here is derived from an EMBL/GenBank/DDBJ whole genome shotgun (WGS) entry which is preliminary data.</text>
</comment>
<accession>A0A8J5LNG0</accession>
<sequence>MQDRPITMMDEPPSSVKPEKKKKPVKQKAAVVEDKGDSTGGKEASNLSKRPRKRYKPILQSGVSPSDSLLDPSGSSDEYRALRHKYLLLEEENFSLDRELDEVDADVKALEDEKLALLDQLVVLEGLVQPSEIKRQL</sequence>
<dbReference type="PANTHER" id="PTHR37740">
    <property type="entry name" value="OS02G0193500 PROTEIN"/>
    <property type="match status" value="1"/>
</dbReference>
<evidence type="ECO:0000313" key="3">
    <source>
        <dbReference type="EMBL" id="KAG6519930.1"/>
    </source>
</evidence>
<feature type="compositionally biased region" description="Low complexity" evidence="2">
    <location>
        <begin position="61"/>
        <end position="76"/>
    </location>
</feature>